<evidence type="ECO:0000313" key="4">
    <source>
        <dbReference type="Proteomes" id="UP000690515"/>
    </source>
</evidence>
<gene>
    <name evidence="3" type="ORF">KCG35_14790</name>
</gene>
<evidence type="ECO:0000259" key="2">
    <source>
        <dbReference type="Pfam" id="PF19922"/>
    </source>
</evidence>
<keyword evidence="4" id="KW-1185">Reference proteome</keyword>
<accession>A0ABS5ZE36</accession>
<dbReference type="Proteomes" id="UP000690515">
    <property type="component" value="Unassembled WGS sequence"/>
</dbReference>
<evidence type="ECO:0000313" key="3">
    <source>
        <dbReference type="EMBL" id="MBU2712331.1"/>
    </source>
</evidence>
<dbReference type="EMBL" id="JAGSOY010000035">
    <property type="protein sequence ID" value="MBU2712331.1"/>
    <property type="molecule type" value="Genomic_DNA"/>
</dbReference>
<feature type="domain" description="MoxR-vWA-beta-propeller ternary system" evidence="2">
    <location>
        <begin position="5"/>
        <end position="166"/>
    </location>
</feature>
<feature type="compositionally biased region" description="Polar residues" evidence="1">
    <location>
        <begin position="201"/>
        <end position="213"/>
    </location>
</feature>
<comment type="caution">
    <text evidence="3">The sequence shown here is derived from an EMBL/GenBank/DDBJ whole genome shotgun (WGS) entry which is preliminary data.</text>
</comment>
<protein>
    <recommendedName>
        <fullName evidence="2">MoxR-vWA-beta-propeller ternary system domain-containing protein</fullName>
    </recommendedName>
</protein>
<sequence>MKLPQWVFSGKVNANGLLLPDSKPTKQIQSTILQWWQPGAELYKFTSFYILIYAQPVQLVCELTPGYALVKKGTSYVSGDHFSDDECYPHTVTHNDQGQVQYYKLNDSARCHPGEWLTLENYNVVTLTELAFPPVKPKLIDNNVDKTTRDVFGSEKFAASREQQTLADALKEAGQSTRSIPAKKPSFWQKMLFQLAQRLNTPTHHNSNNTAPESSSSVDQSSSQGSVKLKGWQQWLRKKLLTSRFGVFVGHQQANYLKNMLEMFQQGNFDEALKHAISIDNMPTSPQQNMPSGWLSQQRNTLNFSKEQASGTSYLNVHDDLNNHLQDVYQQSFRQLDQAGRYEDAAFVLGELLNKHDDAVSYLEQKKMYRLAAELAEAKQLSIARVIRLWMLAGEKKHALWLALSTKQLPEAINLLEKTHPELAEALKVYSARQYALAGDYLNAITIGLGVAELEDEVTGWFANLEQIADSALSLKLHVHGLYYDKANASHHAQILHNLFQLQGNTKAESDPIRNHLRLQVINELIALKPQTTAIAWVAKLATRCYYRLAEQGEYQLSSDILKKLLSKIDDPCFLSEARKVKIEREWQGLNQRSNLPLCFSLSTSYPQTPLFDVVCFDNFNLLLAQGDTGLRLVDITGKTIQEYSQPGHKLILSDHCNKALIICQRSTFISLTEFELASHKLTVIGDFEIDHWAKTYDGTFWFCANKQSVYCFDFLTDPGSTHWQINDLPGNVIYIERNEQDVNILIETQHDIQFWSYRFPALTLKWREPIKHCTFEKALGITMLSNTQQVIIAKHVEEQALLLGCQSLVNISSSQSAYQNVPMSSGTLEREWFSFPLTGNLAGFYQLSYFHNVAVFSYQTEAYHVSLFSMKQPITRRSNKIEKELINITADGPLQITHYQHYMIVFSRSGSILVINTLTGQKINQLNI</sequence>
<feature type="region of interest" description="Disordered" evidence="1">
    <location>
        <begin position="201"/>
        <end position="223"/>
    </location>
</feature>
<name>A0ABS5ZE36_9GAMM</name>
<evidence type="ECO:0000256" key="1">
    <source>
        <dbReference type="SAM" id="MobiDB-lite"/>
    </source>
</evidence>
<dbReference type="RefSeq" id="WP_215820559.1">
    <property type="nucleotide sequence ID" value="NZ_JAGSOY010000035.1"/>
</dbReference>
<proteinExistence type="predicted"/>
<reference evidence="3 4" key="1">
    <citation type="submission" date="2021-04" db="EMBL/GenBank/DDBJ databases">
        <authorList>
            <person name="Pira H."/>
            <person name="Risdian C."/>
            <person name="Wink J."/>
        </authorList>
    </citation>
    <scope>NUCLEOTIDE SEQUENCE [LARGE SCALE GENOMIC DNA]</scope>
    <source>
        <strain evidence="3 4">WH53</strain>
    </source>
</reference>
<organism evidence="3 4">
    <name type="scientific">Zooshikella harenae</name>
    <dbReference type="NCBI Taxonomy" id="2827238"/>
    <lineage>
        <taxon>Bacteria</taxon>
        <taxon>Pseudomonadati</taxon>
        <taxon>Pseudomonadota</taxon>
        <taxon>Gammaproteobacteria</taxon>
        <taxon>Oceanospirillales</taxon>
        <taxon>Zooshikellaceae</taxon>
        <taxon>Zooshikella</taxon>
    </lineage>
</organism>
<dbReference type="InterPro" id="IPR045547">
    <property type="entry name" value="bpX6"/>
</dbReference>
<dbReference type="Pfam" id="PF19922">
    <property type="entry name" value="bpX6"/>
    <property type="match status" value="1"/>
</dbReference>
<feature type="compositionally biased region" description="Low complexity" evidence="1">
    <location>
        <begin position="214"/>
        <end position="223"/>
    </location>
</feature>